<evidence type="ECO:0000256" key="1">
    <source>
        <dbReference type="ARBA" id="ARBA00004141"/>
    </source>
</evidence>
<organism evidence="9 10">
    <name type="scientific">Ostreobium quekettii</name>
    <dbReference type="NCBI Taxonomy" id="121088"/>
    <lineage>
        <taxon>Eukaryota</taxon>
        <taxon>Viridiplantae</taxon>
        <taxon>Chlorophyta</taxon>
        <taxon>core chlorophytes</taxon>
        <taxon>Ulvophyceae</taxon>
        <taxon>TCBD clade</taxon>
        <taxon>Bryopsidales</taxon>
        <taxon>Ostreobineae</taxon>
        <taxon>Ostreobiaceae</taxon>
        <taxon>Ostreobium</taxon>
    </lineage>
</organism>
<dbReference type="InterPro" id="IPR004345">
    <property type="entry name" value="TB2_DP1_HVA22"/>
</dbReference>
<evidence type="ECO:0000256" key="5">
    <source>
        <dbReference type="ARBA" id="ARBA00023136"/>
    </source>
</evidence>
<dbReference type="GO" id="GO:0016020">
    <property type="term" value="C:membrane"/>
    <property type="evidence" value="ECO:0007669"/>
    <property type="project" value="UniProtKB-SubCell"/>
</dbReference>
<reference evidence="9" key="1">
    <citation type="submission" date="2020-12" db="EMBL/GenBank/DDBJ databases">
        <authorList>
            <person name="Iha C."/>
        </authorList>
    </citation>
    <scope>NUCLEOTIDE SEQUENCE</scope>
</reference>
<evidence type="ECO:0000256" key="2">
    <source>
        <dbReference type="ARBA" id="ARBA00008573"/>
    </source>
</evidence>
<keyword evidence="10" id="KW-1185">Reference proteome</keyword>
<dbReference type="Pfam" id="PF03134">
    <property type="entry name" value="TB2_DP1_HVA22"/>
    <property type="match status" value="1"/>
</dbReference>
<evidence type="ECO:0000256" key="3">
    <source>
        <dbReference type="ARBA" id="ARBA00022692"/>
    </source>
</evidence>
<gene>
    <name evidence="9" type="ORF">OSTQU699_LOCUS1531</name>
</gene>
<dbReference type="PANTHER" id="PTHR12300">
    <property type="entry name" value="HVA22-LIKE PROTEINS"/>
    <property type="match status" value="1"/>
</dbReference>
<evidence type="ECO:0000313" key="10">
    <source>
        <dbReference type="Proteomes" id="UP000708148"/>
    </source>
</evidence>
<comment type="subcellular location">
    <subcellularLocation>
        <location evidence="1 6">Membrane</location>
        <topology evidence="1 6">Multi-pass membrane protein</topology>
    </subcellularLocation>
</comment>
<feature type="region of interest" description="Disordered" evidence="7">
    <location>
        <begin position="206"/>
        <end position="238"/>
    </location>
</feature>
<comment type="caution">
    <text evidence="9">The sequence shown here is derived from an EMBL/GenBank/DDBJ whole genome shotgun (WGS) entry which is preliminary data.</text>
</comment>
<evidence type="ECO:0000256" key="4">
    <source>
        <dbReference type="ARBA" id="ARBA00022989"/>
    </source>
</evidence>
<dbReference type="Proteomes" id="UP000708148">
    <property type="component" value="Unassembled WGS sequence"/>
</dbReference>
<dbReference type="EMBL" id="CAJHUC010000442">
    <property type="protein sequence ID" value="CAD7696170.1"/>
    <property type="molecule type" value="Genomic_DNA"/>
</dbReference>
<feature type="region of interest" description="Disordered" evidence="7">
    <location>
        <begin position="115"/>
        <end position="139"/>
    </location>
</feature>
<feature type="chain" id="PRO_5035790483" description="HVA22-like protein" evidence="8">
    <location>
        <begin position="28"/>
        <end position="238"/>
    </location>
</feature>
<evidence type="ECO:0000256" key="7">
    <source>
        <dbReference type="SAM" id="MobiDB-lite"/>
    </source>
</evidence>
<evidence type="ECO:0000256" key="8">
    <source>
        <dbReference type="SAM" id="SignalP"/>
    </source>
</evidence>
<sequence length="238" mass="26469">MQLWSKALKAALFVLSLFVPAWKSLEAIESPNSIDDRQWLSYWLVYAITAMLERALWPILQWVPFYMEVKVAISAWLVMPQFKGALYTLQLHVLPHVLALRDYLRTIPALQEALGGSDGADWSTPKSMPTSPLSARSSTDIAEKHAQAEALLAQARRVLDSRLTSLESAKARGNVFELKMAEKALHKSMERLNKVISKGAAEDSINRHGAVNKQGLLSPRDRHRFGAAADENAVPNGL</sequence>
<evidence type="ECO:0000313" key="9">
    <source>
        <dbReference type="EMBL" id="CAD7696170.1"/>
    </source>
</evidence>
<protein>
    <recommendedName>
        <fullName evidence="6">HVA22-like protein</fullName>
    </recommendedName>
</protein>
<keyword evidence="3" id="KW-0812">Transmembrane</keyword>
<feature type="signal peptide" evidence="8">
    <location>
        <begin position="1"/>
        <end position="27"/>
    </location>
</feature>
<accession>A0A8S1IPD9</accession>
<evidence type="ECO:0000256" key="6">
    <source>
        <dbReference type="RuleBase" id="RU362006"/>
    </source>
</evidence>
<dbReference type="AlphaFoldDB" id="A0A8S1IPD9"/>
<comment type="similarity">
    <text evidence="2 6">Belongs to the DP1 family.</text>
</comment>
<proteinExistence type="inferred from homology"/>
<feature type="compositionally biased region" description="Polar residues" evidence="7">
    <location>
        <begin position="124"/>
        <end position="139"/>
    </location>
</feature>
<dbReference type="OrthoDB" id="10009287at2759"/>
<name>A0A8S1IPD9_9CHLO</name>
<keyword evidence="8" id="KW-0732">Signal</keyword>
<keyword evidence="5" id="KW-0472">Membrane</keyword>
<keyword evidence="4" id="KW-1133">Transmembrane helix</keyword>
<dbReference type="PANTHER" id="PTHR12300:SF161">
    <property type="entry name" value="RECEPTOR EXPRESSION-ENHANCING PROTEIN"/>
    <property type="match status" value="1"/>
</dbReference>